<feature type="compositionally biased region" description="Basic residues" evidence="1">
    <location>
        <begin position="1"/>
        <end position="14"/>
    </location>
</feature>
<dbReference type="Proteomes" id="UP000663842">
    <property type="component" value="Unassembled WGS sequence"/>
</dbReference>
<gene>
    <name evidence="2" type="ORF">UXM345_LOCUS24451</name>
</gene>
<sequence>MNLKPCKRLPKPNKTKGSSAQEKVNAQSLIAVPTITPEGGAITSNISILTNTDSTQQQPIFGERCIEDVFAFIDEQLWKRKQDVDTELWNRKVQADTNQFSISIGDHIDVDLLDINTDAFEELMGDTNQLQNNENANIPQIVQPDITQQSLQIHNIQKTGESVTNNQPSEQEFSTINMELFKEMMADPNPIELSAINQIMQPNIEDSASENINKAAPIGVKKQPEECLGAMDPDFAPPLHSKENPYIVYKATNKKSPIVGAQRILKRLQRTNDNRSLDNIKKFNMDVENRGQAAVLKMILESIAKHQNAQGVMLPETRKAIKSGFTQLMYVPGLTKSLIEQQNTYHDELDEIEIQEQMLVGYQDSYYALWSFMAARKESVLARRRQQQQQQQINNVEPAMITQPQPENPPPPPGQNKEKVLTIKLNGIIQVKRSYEHISNENVTGENVFSITNEKNIKRKASNNQKCLNNVYSKETQLPVETDFLLSSTQSEFDSESEINNINDIGLQQLDQLQTFETETRLNQILFVAEIHANPDYEPILNTSNEIHNENTLTTGNDISVAIEPSAAINDLNGVNTTNH</sequence>
<name>A0A819XCR5_9BILA</name>
<reference evidence="2" key="1">
    <citation type="submission" date="2021-02" db="EMBL/GenBank/DDBJ databases">
        <authorList>
            <person name="Nowell W R."/>
        </authorList>
    </citation>
    <scope>NUCLEOTIDE SEQUENCE</scope>
</reference>
<accession>A0A819XCR5</accession>
<evidence type="ECO:0000313" key="3">
    <source>
        <dbReference type="Proteomes" id="UP000663842"/>
    </source>
</evidence>
<evidence type="ECO:0000313" key="2">
    <source>
        <dbReference type="EMBL" id="CAF4138919.1"/>
    </source>
</evidence>
<evidence type="ECO:0000256" key="1">
    <source>
        <dbReference type="SAM" id="MobiDB-lite"/>
    </source>
</evidence>
<proteinExistence type="predicted"/>
<organism evidence="2 3">
    <name type="scientific">Rotaria magnacalcarata</name>
    <dbReference type="NCBI Taxonomy" id="392030"/>
    <lineage>
        <taxon>Eukaryota</taxon>
        <taxon>Metazoa</taxon>
        <taxon>Spiralia</taxon>
        <taxon>Gnathifera</taxon>
        <taxon>Rotifera</taxon>
        <taxon>Eurotatoria</taxon>
        <taxon>Bdelloidea</taxon>
        <taxon>Philodinida</taxon>
        <taxon>Philodinidae</taxon>
        <taxon>Rotaria</taxon>
    </lineage>
</organism>
<comment type="caution">
    <text evidence="2">The sequence shown here is derived from an EMBL/GenBank/DDBJ whole genome shotgun (WGS) entry which is preliminary data.</text>
</comment>
<feature type="region of interest" description="Disordered" evidence="1">
    <location>
        <begin position="1"/>
        <end position="23"/>
    </location>
</feature>
<dbReference type="AlphaFoldDB" id="A0A819XCR5"/>
<dbReference type="EMBL" id="CAJOBF010004448">
    <property type="protein sequence ID" value="CAF4138919.1"/>
    <property type="molecule type" value="Genomic_DNA"/>
</dbReference>
<protein>
    <submittedName>
        <fullName evidence="2">Uncharacterized protein</fullName>
    </submittedName>
</protein>